<proteinExistence type="predicted"/>
<name>A0ABV5RPK1_9ACTN</name>
<accession>A0ABV5RPK1</accession>
<dbReference type="Proteomes" id="UP001589710">
    <property type="component" value="Unassembled WGS sequence"/>
</dbReference>
<sequence length="98" mass="11273">MKDLVAFHATAEERKILHRSQFRALLRGCSGFHPLVDVRAAHPLGQRHRMNTEVGGHLLRRHNRTAVCRDSHDMLAELFRIRLRRSDIFPTHSTGQAS</sequence>
<organism evidence="1 2">
    <name type="scientific">Streptomyces yanii</name>
    <dbReference type="NCBI Taxonomy" id="78510"/>
    <lineage>
        <taxon>Bacteria</taxon>
        <taxon>Bacillati</taxon>
        <taxon>Actinomycetota</taxon>
        <taxon>Actinomycetes</taxon>
        <taxon>Kitasatosporales</taxon>
        <taxon>Streptomycetaceae</taxon>
        <taxon>Streptomyces</taxon>
    </lineage>
</organism>
<evidence type="ECO:0000313" key="1">
    <source>
        <dbReference type="EMBL" id="MFB9579815.1"/>
    </source>
</evidence>
<comment type="caution">
    <text evidence="1">The sequence shown here is derived from an EMBL/GenBank/DDBJ whole genome shotgun (WGS) entry which is preliminary data.</text>
</comment>
<keyword evidence="2" id="KW-1185">Reference proteome</keyword>
<dbReference type="EMBL" id="JBHMCG010000240">
    <property type="protein sequence ID" value="MFB9579815.1"/>
    <property type="molecule type" value="Genomic_DNA"/>
</dbReference>
<reference evidence="1 2" key="1">
    <citation type="submission" date="2024-09" db="EMBL/GenBank/DDBJ databases">
        <authorList>
            <person name="Sun Q."/>
            <person name="Mori K."/>
        </authorList>
    </citation>
    <scope>NUCLEOTIDE SEQUENCE [LARGE SCALE GENOMIC DNA]</scope>
    <source>
        <strain evidence="1 2">JCM 3331</strain>
    </source>
</reference>
<dbReference type="RefSeq" id="WP_345516915.1">
    <property type="nucleotide sequence ID" value="NZ_BAAAXD010000041.1"/>
</dbReference>
<gene>
    <name evidence="1" type="ORF">ACFFTL_48150</name>
</gene>
<evidence type="ECO:0000313" key="2">
    <source>
        <dbReference type="Proteomes" id="UP001589710"/>
    </source>
</evidence>
<protein>
    <submittedName>
        <fullName evidence="1">Uncharacterized protein</fullName>
    </submittedName>
</protein>